<dbReference type="Proteomes" id="UP000193144">
    <property type="component" value="Unassembled WGS sequence"/>
</dbReference>
<comment type="cofactor">
    <cofactor evidence="1">
        <name>heme</name>
        <dbReference type="ChEBI" id="CHEBI:30413"/>
    </cofactor>
</comment>
<dbReference type="InterPro" id="IPR002401">
    <property type="entry name" value="Cyt_P450_E_grp-I"/>
</dbReference>
<dbReference type="EMBL" id="MCFA01000095">
    <property type="protein sequence ID" value="ORY08781.1"/>
    <property type="molecule type" value="Genomic_DNA"/>
</dbReference>
<dbReference type="AlphaFoldDB" id="A0A1Y1ZEW4"/>
<accession>A0A1Y1ZEW4</accession>
<evidence type="ECO:0000256" key="1">
    <source>
        <dbReference type="PIRSR" id="PIRSR602401-1"/>
    </source>
</evidence>
<organism evidence="2 3">
    <name type="scientific">Clohesyomyces aquaticus</name>
    <dbReference type="NCBI Taxonomy" id="1231657"/>
    <lineage>
        <taxon>Eukaryota</taxon>
        <taxon>Fungi</taxon>
        <taxon>Dikarya</taxon>
        <taxon>Ascomycota</taxon>
        <taxon>Pezizomycotina</taxon>
        <taxon>Dothideomycetes</taxon>
        <taxon>Pleosporomycetidae</taxon>
        <taxon>Pleosporales</taxon>
        <taxon>Lindgomycetaceae</taxon>
        <taxon>Clohesyomyces</taxon>
    </lineage>
</organism>
<keyword evidence="3" id="KW-1185">Reference proteome</keyword>
<feature type="binding site" description="axial binding residue" evidence="1">
    <location>
        <position position="368"/>
    </location>
    <ligand>
        <name>heme</name>
        <dbReference type="ChEBI" id="CHEBI:30413"/>
    </ligand>
    <ligandPart>
        <name>Fe</name>
        <dbReference type="ChEBI" id="CHEBI:18248"/>
    </ligandPart>
</feature>
<sequence>MPRYNAVFGHMLVLRQQMNDLPADCTTNHFFLKTTEEFPNGLFYFDLWPFTKPLLVVNSPTAANQLAHAGLDKPEEINLAMHNLTDGPNLFIMEEQPWKVWRPLFTPGFTIVLEVNVFCDLLRGQARHGTMFQLENLTIRLTIDVIGAVSVDSRWNYQVRDHPLASALRTQIEWTEFGSEMSPWYRYHPMHPLILWYNNRRLAKLVDAEILKRYNELRASSAGRKGDASVKDSKHDTTSSALIYCYHGLTVKPEAMEKLRAEDDEVFGDVATTVATISDRPHLLNQLPYTLVVIKESLRLFPPASSMRMGKPGINIVDEEGTSFPTESCYYWKDPDSFIPERWLVGPEDPLYPPKGAWRPFEFGPRSCLGQTLALVELKTVLWDQKHRISGTRIAVGTRAYWVEGGGGGAYPAERYPCTVTLRE</sequence>
<dbReference type="PANTHER" id="PTHR24305">
    <property type="entry name" value="CYTOCHROME P450"/>
    <property type="match status" value="1"/>
</dbReference>
<dbReference type="SUPFAM" id="SSF48264">
    <property type="entry name" value="Cytochrome P450"/>
    <property type="match status" value="1"/>
</dbReference>
<gene>
    <name evidence="2" type="ORF">BCR34DRAFT_626071</name>
</gene>
<reference evidence="2 3" key="1">
    <citation type="submission" date="2016-07" db="EMBL/GenBank/DDBJ databases">
        <title>Pervasive Adenine N6-methylation of Active Genes in Fungi.</title>
        <authorList>
            <consortium name="DOE Joint Genome Institute"/>
            <person name="Mondo S.J."/>
            <person name="Dannebaum R.O."/>
            <person name="Kuo R.C."/>
            <person name="Labutti K."/>
            <person name="Haridas S."/>
            <person name="Kuo A."/>
            <person name="Salamov A."/>
            <person name="Ahrendt S.R."/>
            <person name="Lipzen A."/>
            <person name="Sullivan W."/>
            <person name="Andreopoulos W.B."/>
            <person name="Clum A."/>
            <person name="Lindquist E."/>
            <person name="Daum C."/>
            <person name="Ramamoorthy G.K."/>
            <person name="Gryganskyi A."/>
            <person name="Culley D."/>
            <person name="Magnuson J.K."/>
            <person name="James T.Y."/>
            <person name="O'Malley M.A."/>
            <person name="Stajich J.E."/>
            <person name="Spatafora J.W."/>
            <person name="Visel A."/>
            <person name="Grigoriev I.V."/>
        </authorList>
    </citation>
    <scope>NUCLEOTIDE SEQUENCE [LARGE SCALE GENOMIC DNA]</scope>
    <source>
        <strain evidence="2 3">CBS 115471</strain>
    </source>
</reference>
<dbReference type="GO" id="GO:0020037">
    <property type="term" value="F:heme binding"/>
    <property type="evidence" value="ECO:0007669"/>
    <property type="project" value="InterPro"/>
</dbReference>
<dbReference type="PRINTS" id="PR00385">
    <property type="entry name" value="P450"/>
</dbReference>
<comment type="caution">
    <text evidence="2">The sequence shown here is derived from an EMBL/GenBank/DDBJ whole genome shotgun (WGS) entry which is preliminary data.</text>
</comment>
<dbReference type="InterPro" id="IPR050121">
    <property type="entry name" value="Cytochrome_P450_monoxygenase"/>
</dbReference>
<dbReference type="Gene3D" id="1.10.630.10">
    <property type="entry name" value="Cytochrome P450"/>
    <property type="match status" value="2"/>
</dbReference>
<proteinExistence type="predicted"/>
<dbReference type="GO" id="GO:0004497">
    <property type="term" value="F:monooxygenase activity"/>
    <property type="evidence" value="ECO:0007669"/>
    <property type="project" value="InterPro"/>
</dbReference>
<dbReference type="GO" id="GO:0016705">
    <property type="term" value="F:oxidoreductase activity, acting on paired donors, with incorporation or reduction of molecular oxygen"/>
    <property type="evidence" value="ECO:0007669"/>
    <property type="project" value="InterPro"/>
</dbReference>
<dbReference type="GO" id="GO:0005506">
    <property type="term" value="F:iron ion binding"/>
    <property type="evidence" value="ECO:0007669"/>
    <property type="project" value="InterPro"/>
</dbReference>
<dbReference type="InterPro" id="IPR036396">
    <property type="entry name" value="Cyt_P450_sf"/>
</dbReference>
<keyword evidence="1" id="KW-0479">Metal-binding</keyword>
<name>A0A1Y1ZEW4_9PLEO</name>
<dbReference type="STRING" id="1231657.A0A1Y1ZEW4"/>
<keyword evidence="1" id="KW-0349">Heme</keyword>
<protein>
    <submittedName>
        <fullName evidence="2">Cytochrome P450</fullName>
    </submittedName>
</protein>
<dbReference type="PRINTS" id="PR00463">
    <property type="entry name" value="EP450I"/>
</dbReference>
<dbReference type="Pfam" id="PF00067">
    <property type="entry name" value="p450"/>
    <property type="match status" value="1"/>
</dbReference>
<dbReference type="InterPro" id="IPR001128">
    <property type="entry name" value="Cyt_P450"/>
</dbReference>
<keyword evidence="1" id="KW-0408">Iron</keyword>
<dbReference type="OrthoDB" id="10029320at2759"/>
<evidence type="ECO:0000313" key="3">
    <source>
        <dbReference type="Proteomes" id="UP000193144"/>
    </source>
</evidence>
<dbReference type="PANTHER" id="PTHR24305:SF222">
    <property type="entry name" value="CYTOCHROME P450 MONOOXYGENASE STCS"/>
    <property type="match status" value="1"/>
</dbReference>
<evidence type="ECO:0000313" key="2">
    <source>
        <dbReference type="EMBL" id="ORY08781.1"/>
    </source>
</evidence>